<protein>
    <submittedName>
        <fullName evidence="1">Uncharacterized protein</fullName>
    </submittedName>
</protein>
<dbReference type="Proteomes" id="UP000265520">
    <property type="component" value="Unassembled WGS sequence"/>
</dbReference>
<feature type="non-terminal residue" evidence="1">
    <location>
        <position position="1"/>
    </location>
</feature>
<evidence type="ECO:0000313" key="2">
    <source>
        <dbReference type="Proteomes" id="UP000265520"/>
    </source>
</evidence>
<sequence length="18" mass="1951">GFVVKVPPSVVNELRVVL</sequence>
<dbReference type="AlphaFoldDB" id="A0A392RGZ8"/>
<comment type="caution">
    <text evidence="1">The sequence shown here is derived from an EMBL/GenBank/DDBJ whole genome shotgun (WGS) entry which is preliminary data.</text>
</comment>
<name>A0A392RGZ8_9FABA</name>
<dbReference type="EMBL" id="LXQA010220126">
    <property type="protein sequence ID" value="MCI35096.1"/>
    <property type="molecule type" value="Genomic_DNA"/>
</dbReference>
<accession>A0A392RGZ8</accession>
<evidence type="ECO:0000313" key="1">
    <source>
        <dbReference type="EMBL" id="MCI35096.1"/>
    </source>
</evidence>
<keyword evidence="2" id="KW-1185">Reference proteome</keyword>
<reference evidence="1 2" key="1">
    <citation type="journal article" date="2018" name="Front. Plant Sci.">
        <title>Red Clover (Trifolium pratense) and Zigzag Clover (T. medium) - A Picture of Genomic Similarities and Differences.</title>
        <authorList>
            <person name="Dluhosova J."/>
            <person name="Istvanek J."/>
            <person name="Nedelnik J."/>
            <person name="Repkova J."/>
        </authorList>
    </citation>
    <scope>NUCLEOTIDE SEQUENCE [LARGE SCALE GENOMIC DNA]</scope>
    <source>
        <strain evidence="2">cv. 10/8</strain>
        <tissue evidence="1">Leaf</tissue>
    </source>
</reference>
<organism evidence="1 2">
    <name type="scientific">Trifolium medium</name>
    <dbReference type="NCBI Taxonomy" id="97028"/>
    <lineage>
        <taxon>Eukaryota</taxon>
        <taxon>Viridiplantae</taxon>
        <taxon>Streptophyta</taxon>
        <taxon>Embryophyta</taxon>
        <taxon>Tracheophyta</taxon>
        <taxon>Spermatophyta</taxon>
        <taxon>Magnoliopsida</taxon>
        <taxon>eudicotyledons</taxon>
        <taxon>Gunneridae</taxon>
        <taxon>Pentapetalae</taxon>
        <taxon>rosids</taxon>
        <taxon>fabids</taxon>
        <taxon>Fabales</taxon>
        <taxon>Fabaceae</taxon>
        <taxon>Papilionoideae</taxon>
        <taxon>50 kb inversion clade</taxon>
        <taxon>NPAAA clade</taxon>
        <taxon>Hologalegina</taxon>
        <taxon>IRL clade</taxon>
        <taxon>Trifolieae</taxon>
        <taxon>Trifolium</taxon>
    </lineage>
</organism>
<proteinExistence type="predicted"/>